<evidence type="ECO:0000313" key="2">
    <source>
        <dbReference type="Proteomes" id="UP000326582"/>
    </source>
</evidence>
<organism evidence="1 2">
    <name type="scientific">Clavispora lusitaniae</name>
    <name type="common">Candida lusitaniae</name>
    <dbReference type="NCBI Taxonomy" id="36911"/>
    <lineage>
        <taxon>Eukaryota</taxon>
        <taxon>Fungi</taxon>
        <taxon>Dikarya</taxon>
        <taxon>Ascomycota</taxon>
        <taxon>Saccharomycotina</taxon>
        <taxon>Pichiomycetes</taxon>
        <taxon>Metschnikowiaceae</taxon>
        <taxon>Clavispora</taxon>
    </lineage>
</organism>
<sequence length="662" mass="74590">MSNSVIEAFKGINVASAHDLTEHEAIFEVSYQYLSKIKDFRDLKSFHYCLVSLINSDKYYRALQLIKEVPNEIHQEYPLEKAYVYYKTGKVDLLKDVYESTINSNDISDALSRGLKHVVAQSYYQTGKYDAALQLYSELISTNTVDGTVDLACNERAILSQIAMKSGSCPVPQSTVSDSTETYDIIFNNALIKLASGNYDESLQLLKSALSQCEEQNLDSEPTELMMEVSPIKLTVAYIYQLSGRIDEAVEVLSSLDLTFITDLMVQLIIKNNYKSLHPSEENVNFIARELDYQFHFHHLRQKLTPIQRHTLLKNHLLLSYQSKSLSKSSKYLTNRFYKEYSDSFNGDVTPLIYKVLITLDITLEDIESPSQNTAVAKKIFKFARGKLESNDISDILVAAAILLVSVNTVSGNYDQSLLILEKLVEVELSSSPETLHASIFGLIFTLYEQRNYSKKLNSLQNALLQKFESLGSEVLQRNPHLYYFVRAFAFKYLNAGSEEKSLHLFGILHSTRKDDSIVSSVVNKDNGSLAPMESLASNESIEELLSVNVETLVSAENPGNRAVPAKKPVHKVTKKKQKPKFSKHKFFKPDHEFDPAKDLDSERWLPLKLRSNYRPSKKDLKKKSGGHQGAIESSPAPQTAANSSSTSTKSKSKGKKKKGKK</sequence>
<reference evidence="2" key="1">
    <citation type="journal article" date="2019" name="MBio">
        <title>Comparative genomics for the elucidation of multidrug resistance (MDR) in Candida lusitaniae.</title>
        <authorList>
            <person name="Kannan A."/>
            <person name="Asner S.A."/>
            <person name="Trachsel E."/>
            <person name="Kelly S."/>
            <person name="Parker J."/>
            <person name="Sanglard D."/>
        </authorList>
    </citation>
    <scope>NUCLEOTIDE SEQUENCE [LARGE SCALE GENOMIC DNA]</scope>
    <source>
        <strain evidence="2">P1</strain>
    </source>
</reference>
<keyword evidence="2" id="KW-1185">Reference proteome</keyword>
<proteinExistence type="predicted"/>
<name>A0ACD0WM52_CLALS</name>
<gene>
    <name evidence="1" type="ORF">EJF14_40600</name>
</gene>
<dbReference type="EMBL" id="CP038487">
    <property type="protein sequence ID" value="QFZ28557.1"/>
    <property type="molecule type" value="Genomic_DNA"/>
</dbReference>
<evidence type="ECO:0000313" key="1">
    <source>
        <dbReference type="EMBL" id="QFZ28557.1"/>
    </source>
</evidence>
<accession>A0ACD0WM52</accession>
<dbReference type="Proteomes" id="UP000326582">
    <property type="component" value="Chromosome 4"/>
</dbReference>
<protein>
    <submittedName>
        <fullName evidence="1">Signal recognition particle subunit</fullName>
    </submittedName>
</protein>